<keyword evidence="2" id="KW-1185">Reference proteome</keyword>
<gene>
    <name evidence="1" type="ORF">AN965_16955</name>
</gene>
<sequence>MAEISEVTIKVNLDTSEVLKNIKSIERRVREAKKAVGELGNANGESIHLDIEKVIKMLDEVAEEDISLTYKLYPIKNELIHMAKASKERFKFEL</sequence>
<reference evidence="1 2" key="1">
    <citation type="submission" date="2015-09" db="EMBL/GenBank/DDBJ databases">
        <title>Genome sequencing project for genomic taxonomy and phylogenomics of Bacillus-like bacteria.</title>
        <authorList>
            <person name="Liu B."/>
            <person name="Wang J."/>
            <person name="Zhu Y."/>
            <person name="Liu G."/>
            <person name="Chen Q."/>
            <person name="Chen Z."/>
            <person name="Lan J."/>
            <person name="Che J."/>
            <person name="Ge C."/>
            <person name="Shi H."/>
            <person name="Pan Z."/>
            <person name="Liu X."/>
        </authorList>
    </citation>
    <scope>NUCLEOTIDE SEQUENCE [LARGE SCALE GENOMIC DNA]</scope>
    <source>
        <strain evidence="1 2">DSM 19153</strain>
    </source>
</reference>
<dbReference type="Proteomes" id="UP000051061">
    <property type="component" value="Unassembled WGS sequence"/>
</dbReference>
<protein>
    <submittedName>
        <fullName evidence="1">Uncharacterized protein</fullName>
    </submittedName>
</protein>
<dbReference type="EMBL" id="LJJD01000036">
    <property type="protein sequence ID" value="KQL55956.1"/>
    <property type="molecule type" value="Genomic_DNA"/>
</dbReference>
<organism evidence="1 2">
    <name type="scientific">Alkalicoccobacillus plakortidis</name>
    <dbReference type="NCBI Taxonomy" id="444060"/>
    <lineage>
        <taxon>Bacteria</taxon>
        <taxon>Bacillati</taxon>
        <taxon>Bacillota</taxon>
        <taxon>Bacilli</taxon>
        <taxon>Bacillales</taxon>
        <taxon>Bacillaceae</taxon>
        <taxon>Alkalicoccobacillus</taxon>
    </lineage>
</organism>
<name>A0A9D5DN51_9BACI</name>
<proteinExistence type="predicted"/>
<evidence type="ECO:0000313" key="1">
    <source>
        <dbReference type="EMBL" id="KQL55956.1"/>
    </source>
</evidence>
<accession>A0A9D5DN51</accession>
<evidence type="ECO:0000313" key="2">
    <source>
        <dbReference type="Proteomes" id="UP000051061"/>
    </source>
</evidence>
<dbReference type="AlphaFoldDB" id="A0A9D5DN51"/>
<comment type="caution">
    <text evidence="1">The sequence shown here is derived from an EMBL/GenBank/DDBJ whole genome shotgun (WGS) entry which is preliminary data.</text>
</comment>